<dbReference type="Pfam" id="PF10545">
    <property type="entry name" value="MADF_DNA_bdg"/>
    <property type="match status" value="1"/>
</dbReference>
<dbReference type="SMART" id="SM00595">
    <property type="entry name" value="MADF"/>
    <property type="match status" value="1"/>
</dbReference>
<dbReference type="AlphaFoldDB" id="A0AAN8WMV6"/>
<dbReference type="InterPro" id="IPR006578">
    <property type="entry name" value="MADF-dom"/>
</dbReference>
<comment type="caution">
    <text evidence="4">The sequence shown here is derived from an EMBL/GenBank/DDBJ whole genome shotgun (WGS) entry which is preliminary data.</text>
</comment>
<dbReference type="PANTHER" id="PTHR12243:SF67">
    <property type="entry name" value="COREPRESSOR OF PANGOLIN, ISOFORM A-RELATED"/>
    <property type="match status" value="1"/>
</dbReference>
<sequence>MDDERIIAAVQRRSAIYDKGHVKNRNREAIKQYWKEIASELEVTEVEVIKKRWGYLRDYFVKQYKDLKVSQAGETPIVKRTKWALFNTMSFLIPVIEQNESVSTIKTEYKPKIDAVSEFEESEGEMSDDSFLAGRDLCAVEEGSCLSDNLHHNLASNISGNAQHTIRHQSFPGTNGKRPVITSYQSLRPKKMATTQLSELETFDDDDYFFKSLKPMLKELHQTQKLEFRIQVQNILLKFLKRETSP</sequence>
<dbReference type="EMBL" id="JAXCGZ010017574">
    <property type="protein sequence ID" value="KAK7067937.1"/>
    <property type="molecule type" value="Genomic_DNA"/>
</dbReference>
<dbReference type="GO" id="GO:0003677">
    <property type="term" value="F:DNA binding"/>
    <property type="evidence" value="ECO:0007669"/>
    <property type="project" value="InterPro"/>
</dbReference>
<evidence type="ECO:0000313" key="5">
    <source>
        <dbReference type="Proteomes" id="UP001381693"/>
    </source>
</evidence>
<comment type="subcellular location">
    <subcellularLocation>
        <location evidence="1">Nucleus</location>
    </subcellularLocation>
</comment>
<evidence type="ECO:0000259" key="2">
    <source>
        <dbReference type="PROSITE" id="PS51029"/>
    </source>
</evidence>
<feature type="domain" description="MADF" evidence="2">
    <location>
        <begin position="5"/>
        <end position="97"/>
    </location>
</feature>
<evidence type="ECO:0008006" key="6">
    <source>
        <dbReference type="Google" id="ProtNLM"/>
    </source>
</evidence>
<proteinExistence type="predicted"/>
<dbReference type="GO" id="GO:0005667">
    <property type="term" value="C:transcription regulator complex"/>
    <property type="evidence" value="ECO:0007669"/>
    <property type="project" value="TreeGrafter"/>
</dbReference>
<accession>A0AAN8WMV6</accession>
<dbReference type="Proteomes" id="UP001381693">
    <property type="component" value="Unassembled WGS sequence"/>
</dbReference>
<dbReference type="PROSITE" id="PS51031">
    <property type="entry name" value="BESS"/>
    <property type="match status" value="1"/>
</dbReference>
<organism evidence="4 5">
    <name type="scientific">Halocaridina rubra</name>
    <name type="common">Hawaiian red shrimp</name>
    <dbReference type="NCBI Taxonomy" id="373956"/>
    <lineage>
        <taxon>Eukaryota</taxon>
        <taxon>Metazoa</taxon>
        <taxon>Ecdysozoa</taxon>
        <taxon>Arthropoda</taxon>
        <taxon>Crustacea</taxon>
        <taxon>Multicrustacea</taxon>
        <taxon>Malacostraca</taxon>
        <taxon>Eumalacostraca</taxon>
        <taxon>Eucarida</taxon>
        <taxon>Decapoda</taxon>
        <taxon>Pleocyemata</taxon>
        <taxon>Caridea</taxon>
        <taxon>Atyoidea</taxon>
        <taxon>Atyidae</taxon>
        <taxon>Halocaridina</taxon>
    </lineage>
</organism>
<dbReference type="GO" id="GO:0006357">
    <property type="term" value="P:regulation of transcription by RNA polymerase II"/>
    <property type="evidence" value="ECO:0007669"/>
    <property type="project" value="TreeGrafter"/>
</dbReference>
<dbReference type="PROSITE" id="PS51029">
    <property type="entry name" value="MADF"/>
    <property type="match status" value="1"/>
</dbReference>
<evidence type="ECO:0000313" key="4">
    <source>
        <dbReference type="EMBL" id="KAK7067937.1"/>
    </source>
</evidence>
<dbReference type="Pfam" id="PF02944">
    <property type="entry name" value="BESS"/>
    <property type="match status" value="1"/>
</dbReference>
<dbReference type="GO" id="GO:0005634">
    <property type="term" value="C:nucleus"/>
    <property type="evidence" value="ECO:0007669"/>
    <property type="project" value="UniProtKB-SubCell"/>
</dbReference>
<feature type="domain" description="BESS" evidence="3">
    <location>
        <begin position="203"/>
        <end position="242"/>
    </location>
</feature>
<gene>
    <name evidence="4" type="ORF">SK128_004813</name>
</gene>
<evidence type="ECO:0000259" key="3">
    <source>
        <dbReference type="PROSITE" id="PS51031"/>
    </source>
</evidence>
<keyword evidence="5" id="KW-1185">Reference proteome</keyword>
<evidence type="ECO:0000256" key="1">
    <source>
        <dbReference type="PROSITE-ProRule" id="PRU00371"/>
    </source>
</evidence>
<protein>
    <recommendedName>
        <fullName evidence="6">MADF domain-containing protein</fullName>
    </recommendedName>
</protein>
<keyword evidence="1" id="KW-0539">Nucleus</keyword>
<dbReference type="InterPro" id="IPR039353">
    <property type="entry name" value="TF_Adf1"/>
</dbReference>
<dbReference type="PANTHER" id="PTHR12243">
    <property type="entry name" value="MADF DOMAIN TRANSCRIPTION FACTOR"/>
    <property type="match status" value="1"/>
</dbReference>
<reference evidence="4 5" key="1">
    <citation type="submission" date="2023-11" db="EMBL/GenBank/DDBJ databases">
        <title>Halocaridina rubra genome assembly.</title>
        <authorList>
            <person name="Smith C."/>
        </authorList>
    </citation>
    <scope>NUCLEOTIDE SEQUENCE [LARGE SCALE GENOMIC DNA]</scope>
    <source>
        <strain evidence="4">EP-1</strain>
        <tissue evidence="4">Whole</tissue>
    </source>
</reference>
<name>A0AAN8WMV6_HALRR</name>
<dbReference type="InterPro" id="IPR004210">
    <property type="entry name" value="BESS_motif"/>
</dbReference>